<feature type="coiled-coil region" evidence="6">
    <location>
        <begin position="468"/>
        <end position="512"/>
    </location>
</feature>
<keyword evidence="10" id="KW-1185">Reference proteome</keyword>
<keyword evidence="6" id="KW-0175">Coiled coil</keyword>
<dbReference type="GO" id="GO:0003924">
    <property type="term" value="F:GTPase activity"/>
    <property type="evidence" value="ECO:0007669"/>
    <property type="project" value="InterPro"/>
</dbReference>
<dbReference type="EMBL" id="JRMP02000028">
    <property type="protein sequence ID" value="TLD91759.1"/>
    <property type="molecule type" value="Genomic_DNA"/>
</dbReference>
<evidence type="ECO:0000313" key="11">
    <source>
        <dbReference type="Proteomes" id="UP000477070"/>
    </source>
</evidence>
<dbReference type="GO" id="GO:0016020">
    <property type="term" value="C:membrane"/>
    <property type="evidence" value="ECO:0007669"/>
    <property type="project" value="UniProtKB-SubCell"/>
</dbReference>
<evidence type="ECO:0000256" key="3">
    <source>
        <dbReference type="ARBA" id="ARBA00022801"/>
    </source>
</evidence>
<dbReference type="EMBL" id="QBIU01000001">
    <property type="protein sequence ID" value="MWV69441.1"/>
    <property type="molecule type" value="Genomic_DNA"/>
</dbReference>
<keyword evidence="4" id="KW-0342">GTP-binding</keyword>
<evidence type="ECO:0000313" key="10">
    <source>
        <dbReference type="Proteomes" id="UP000029714"/>
    </source>
</evidence>
<dbReference type="AlphaFoldDB" id="A0A347VT51"/>
<evidence type="ECO:0000259" key="7">
    <source>
        <dbReference type="Pfam" id="PF00350"/>
    </source>
</evidence>
<protein>
    <recommendedName>
        <fullName evidence="7">Dynamin N-terminal domain-containing protein</fullName>
    </recommendedName>
</protein>
<reference evidence="9 10" key="2">
    <citation type="journal article" date="2016" name="Infect. Immun.">
        <title>Helicobacter saguini, a Novel Helicobacter Isolated from Cotton-Top Tamarins with Ulcerative Colitis, Has Proinflammatory Properties and Induces Typhlocolitis and Dysplasia in Gnotobiotic IL-10-/- Mice.</title>
        <authorList>
            <person name="Shen Z."/>
            <person name="Mannion A."/>
            <person name="Whary M.T."/>
            <person name="Muthupalani S."/>
            <person name="Sheh A."/>
            <person name="Feng Y."/>
            <person name="Gong G."/>
            <person name="Vandamme P."/>
            <person name="Holcombe H.R."/>
            <person name="Paster B.J."/>
            <person name="Fox J.G."/>
        </authorList>
    </citation>
    <scope>NUCLEOTIDE SEQUENCE [LARGE SCALE GENOMIC DNA]</scope>
    <source>
        <strain evidence="9 10">MIT 97-6194</strain>
    </source>
</reference>
<dbReference type="InterPro" id="IPR027417">
    <property type="entry name" value="P-loop_NTPase"/>
</dbReference>
<proteinExistence type="predicted"/>
<reference evidence="9 10" key="1">
    <citation type="journal article" date="2014" name="Genome Announc.">
        <title>Draft genome sequences of eight enterohepatic helicobacter species isolated from both laboratory and wild rodents.</title>
        <authorList>
            <person name="Sheh A."/>
            <person name="Shen Z."/>
            <person name="Fox J.G."/>
        </authorList>
    </citation>
    <scope>NUCLEOTIDE SEQUENCE [LARGE SCALE GENOMIC DNA]</scope>
    <source>
        <strain evidence="9 10">MIT 97-6194</strain>
    </source>
</reference>
<comment type="caution">
    <text evidence="9">The sequence shown here is derived from an EMBL/GenBank/DDBJ whole genome shotgun (WGS) entry which is preliminary data.</text>
</comment>
<dbReference type="PANTHER" id="PTHR10465">
    <property type="entry name" value="TRANSMEMBRANE GTPASE FZO1"/>
    <property type="match status" value="1"/>
</dbReference>
<evidence type="ECO:0000313" key="8">
    <source>
        <dbReference type="EMBL" id="MWV69441.1"/>
    </source>
</evidence>
<dbReference type="InterPro" id="IPR045063">
    <property type="entry name" value="Dynamin_N"/>
</dbReference>
<dbReference type="GO" id="GO:0005525">
    <property type="term" value="F:GTP binding"/>
    <property type="evidence" value="ECO:0007669"/>
    <property type="project" value="UniProtKB-KW"/>
</dbReference>
<dbReference type="InterPro" id="IPR027094">
    <property type="entry name" value="Mitofusin_fam"/>
</dbReference>
<keyword evidence="2" id="KW-0547">Nucleotide-binding</keyword>
<dbReference type="Proteomes" id="UP000029714">
    <property type="component" value="Unassembled WGS sequence"/>
</dbReference>
<comment type="subcellular location">
    <subcellularLocation>
        <location evidence="1">Membrane</location>
    </subcellularLocation>
</comment>
<evidence type="ECO:0000313" key="9">
    <source>
        <dbReference type="EMBL" id="TLD91759.1"/>
    </source>
</evidence>
<evidence type="ECO:0000256" key="6">
    <source>
        <dbReference type="SAM" id="Coils"/>
    </source>
</evidence>
<dbReference type="PANTHER" id="PTHR10465:SF0">
    <property type="entry name" value="SARCALUMENIN"/>
    <property type="match status" value="1"/>
</dbReference>
<feature type="domain" description="Dynamin N-terminal" evidence="7">
    <location>
        <begin position="117"/>
        <end position="303"/>
    </location>
</feature>
<organism evidence="9 10">
    <name type="scientific">Helicobacter saguini</name>
    <dbReference type="NCBI Taxonomy" id="1548018"/>
    <lineage>
        <taxon>Bacteria</taxon>
        <taxon>Pseudomonadati</taxon>
        <taxon>Campylobacterota</taxon>
        <taxon>Epsilonproteobacteria</taxon>
        <taxon>Campylobacterales</taxon>
        <taxon>Helicobacteraceae</taxon>
        <taxon>Helicobacter</taxon>
    </lineage>
</organism>
<evidence type="ECO:0000256" key="2">
    <source>
        <dbReference type="ARBA" id="ARBA00022741"/>
    </source>
</evidence>
<evidence type="ECO:0000256" key="4">
    <source>
        <dbReference type="ARBA" id="ARBA00023134"/>
    </source>
</evidence>
<dbReference type="OrthoDB" id="5409226at2"/>
<keyword evidence="3" id="KW-0378">Hydrolase</keyword>
<sequence length="525" mass="59788">MAKKCESCGFSNDDVNIFCVKCGNLVGGSEYNNKSLLESYEKKAKAYAQNVSESKGKFNVTSPLVELDKEFKNMSSIKGFLDLYKSNVNDDKGIEAEIKKFIDDIDIFLSRDASFQIAFVGTIKAGKSTLINAMLKKNYASMSVTPETAVLTKFKYGKEDKLTIRFYNESEWAELWKSASSASASLFKEQYENHNGDSIKSQYVGKAEITLPLSKEELEKYTSSKSAPHYFVKEVELEFKDFPYEKNIVFVDTPGLDDAVDYRSKVTRDYINRANAVLVCVNSSALTNSELKNIFRIFDNTGGKPEKVYVLGTKFELLNHPDEDWKKQKEEWSKYLSSSDNDERTKYTKEIADKNIIRVSGLVALTCELFKQGTLVEVDTEHHLDKKSLKNVCAKLFESFDIESNLPKLLEFSNVENIHARIKADILDKVQGEIIDDAKRSYRALHKELEGYFESRFESSKDSYLVSKEGLEAINDRIKKQESELQELAKQKQELESTMKSFESETKEVLQNLNNEIDKMISGNS</sequence>
<evidence type="ECO:0000256" key="5">
    <source>
        <dbReference type="ARBA" id="ARBA00023136"/>
    </source>
</evidence>
<dbReference type="Proteomes" id="UP000477070">
    <property type="component" value="Unassembled WGS sequence"/>
</dbReference>
<reference evidence="9" key="3">
    <citation type="submission" date="2018-04" db="EMBL/GenBank/DDBJ databases">
        <authorList>
            <person name="Sheh A."/>
            <person name="Shen Z."/>
            <person name="Mannion A.J."/>
            <person name="Fox J.G."/>
        </authorList>
    </citation>
    <scope>NUCLEOTIDE SEQUENCE</scope>
    <source>
        <strain evidence="9">MIT 97-6194</strain>
    </source>
</reference>
<dbReference type="SUPFAM" id="SSF52540">
    <property type="entry name" value="P-loop containing nucleoside triphosphate hydrolases"/>
    <property type="match status" value="1"/>
</dbReference>
<gene>
    <name evidence="8" type="ORF">DCO61_05315</name>
    <name evidence="9" type="ORF">LS64_011410</name>
</gene>
<dbReference type="Pfam" id="PF00350">
    <property type="entry name" value="Dynamin_N"/>
    <property type="match status" value="1"/>
</dbReference>
<evidence type="ECO:0000256" key="1">
    <source>
        <dbReference type="ARBA" id="ARBA00004370"/>
    </source>
</evidence>
<dbReference type="STRING" id="1548018.LS64_14590"/>
<reference evidence="8 11" key="4">
    <citation type="submission" date="2019-12" db="EMBL/GenBank/DDBJ databases">
        <title>Multi-Generational Helicobacter saguini Isolates.</title>
        <authorList>
            <person name="Mannion A."/>
            <person name="Shen Z."/>
            <person name="Fox J.G."/>
        </authorList>
    </citation>
    <scope>NUCLEOTIDE SEQUENCE [LARGE SCALE GENOMIC DNA]</scope>
    <source>
        <strain evidence="8">16-048</strain>
        <strain evidence="11">16-048 (F4)</strain>
    </source>
</reference>
<keyword evidence="5" id="KW-0472">Membrane</keyword>
<dbReference type="Gene3D" id="3.40.50.300">
    <property type="entry name" value="P-loop containing nucleotide triphosphate hydrolases"/>
    <property type="match status" value="1"/>
</dbReference>
<accession>A0A347VT51</accession>
<name>A0A347VT51_9HELI</name>
<dbReference type="RefSeq" id="WP_034574012.1">
    <property type="nucleotide sequence ID" value="NZ_JRMP02000028.1"/>
</dbReference>